<evidence type="ECO:0000313" key="2">
    <source>
        <dbReference type="Proteomes" id="UP001056855"/>
    </source>
</evidence>
<dbReference type="KEGG" id="sawl:NGM29_12655"/>
<dbReference type="EMBL" id="CP100355">
    <property type="protein sequence ID" value="UTF52631.1"/>
    <property type="molecule type" value="Genomic_DNA"/>
</dbReference>
<evidence type="ECO:0000313" key="1">
    <source>
        <dbReference type="EMBL" id="UTF52631.1"/>
    </source>
</evidence>
<dbReference type="Proteomes" id="UP001056855">
    <property type="component" value="Chromosome"/>
</dbReference>
<dbReference type="InterPro" id="IPR008978">
    <property type="entry name" value="HSP20-like_chaperone"/>
</dbReference>
<protein>
    <submittedName>
        <fullName evidence="1">Hsp20/alpha crystallin family protein</fullName>
    </submittedName>
</protein>
<accession>A0A9E7SV42</accession>
<gene>
    <name evidence="1" type="ORF">NGM29_12655</name>
</gene>
<dbReference type="AlphaFoldDB" id="A0A9E7SV42"/>
<dbReference type="GeneID" id="73290911"/>
<name>A0A9E7SV42_9EURY</name>
<dbReference type="Pfam" id="PF23444">
    <property type="entry name" value="DUF7127"/>
    <property type="match status" value="1"/>
</dbReference>
<keyword evidence="2" id="KW-1185">Reference proteome</keyword>
<sequence length="82" mass="8847">MKIAQLARDDDRLVRRYENDEGSTIVIDFGGDSADASVEVIDGTVLVVAGDEQYELEVPAQASDAQAFMKNGVLTIDLEASQ</sequence>
<dbReference type="RefSeq" id="WP_254156626.1">
    <property type="nucleotide sequence ID" value="NZ_CP100355.1"/>
</dbReference>
<reference evidence="1" key="1">
    <citation type="submission" date="2022-06" db="EMBL/GenBank/DDBJ databases">
        <title>Diverse halophilic archaea isolated from saline environments.</title>
        <authorList>
            <person name="Cui H.-L."/>
        </authorList>
    </citation>
    <scope>NUCLEOTIDE SEQUENCE</scope>
    <source>
        <strain evidence="1">WLHS1</strain>
    </source>
</reference>
<organism evidence="1 2">
    <name type="scientific">Natronosalvus rutilus</name>
    <dbReference type="NCBI Taxonomy" id="2953753"/>
    <lineage>
        <taxon>Archaea</taxon>
        <taxon>Methanobacteriati</taxon>
        <taxon>Methanobacteriota</taxon>
        <taxon>Stenosarchaea group</taxon>
        <taxon>Halobacteria</taxon>
        <taxon>Halobacteriales</taxon>
        <taxon>Natrialbaceae</taxon>
        <taxon>Natronosalvus</taxon>
    </lineage>
</organism>
<proteinExistence type="predicted"/>
<dbReference type="InterPro" id="IPR055551">
    <property type="entry name" value="DUF7127"/>
</dbReference>
<dbReference type="SUPFAM" id="SSF49764">
    <property type="entry name" value="HSP20-like chaperones"/>
    <property type="match status" value="1"/>
</dbReference>